<feature type="transmembrane region" description="Helical" evidence="1">
    <location>
        <begin position="75"/>
        <end position="96"/>
    </location>
</feature>
<organism evidence="2 3">
    <name type="scientific">Lachnellula suecica</name>
    <dbReference type="NCBI Taxonomy" id="602035"/>
    <lineage>
        <taxon>Eukaryota</taxon>
        <taxon>Fungi</taxon>
        <taxon>Dikarya</taxon>
        <taxon>Ascomycota</taxon>
        <taxon>Pezizomycotina</taxon>
        <taxon>Leotiomycetes</taxon>
        <taxon>Helotiales</taxon>
        <taxon>Lachnaceae</taxon>
        <taxon>Lachnellula</taxon>
    </lineage>
</organism>
<keyword evidence="3" id="KW-1185">Reference proteome</keyword>
<proteinExistence type="predicted"/>
<feature type="non-terminal residue" evidence="2">
    <location>
        <position position="1"/>
    </location>
</feature>
<reference evidence="2 3" key="1">
    <citation type="submission" date="2018-05" db="EMBL/GenBank/DDBJ databases">
        <title>Genome sequencing and assembly of the regulated plant pathogen Lachnellula willkommii and related sister species for the development of diagnostic species identification markers.</title>
        <authorList>
            <person name="Giroux E."/>
            <person name="Bilodeau G."/>
        </authorList>
    </citation>
    <scope>NUCLEOTIDE SEQUENCE [LARGE SCALE GENOMIC DNA]</scope>
    <source>
        <strain evidence="2 3">CBS 268.59</strain>
    </source>
</reference>
<feature type="transmembrane region" description="Helical" evidence="1">
    <location>
        <begin position="39"/>
        <end position="63"/>
    </location>
</feature>
<evidence type="ECO:0000313" key="3">
    <source>
        <dbReference type="Proteomes" id="UP000469558"/>
    </source>
</evidence>
<keyword evidence="1" id="KW-0472">Membrane</keyword>
<feature type="transmembrane region" description="Helical" evidence="1">
    <location>
        <begin position="170"/>
        <end position="193"/>
    </location>
</feature>
<dbReference type="OrthoDB" id="3930290at2759"/>
<evidence type="ECO:0000256" key="1">
    <source>
        <dbReference type="SAM" id="Phobius"/>
    </source>
</evidence>
<protein>
    <recommendedName>
        <fullName evidence="4">Arginase-like protein</fullName>
    </recommendedName>
</protein>
<dbReference type="Proteomes" id="UP000469558">
    <property type="component" value="Unassembled WGS sequence"/>
</dbReference>
<dbReference type="EMBL" id="QGMK01000395">
    <property type="protein sequence ID" value="TVY81969.1"/>
    <property type="molecule type" value="Genomic_DNA"/>
</dbReference>
<keyword evidence="1" id="KW-1133">Transmembrane helix</keyword>
<evidence type="ECO:0000313" key="2">
    <source>
        <dbReference type="EMBL" id="TVY81969.1"/>
    </source>
</evidence>
<keyword evidence="1" id="KW-0812">Transmembrane</keyword>
<feature type="transmembrane region" description="Helical" evidence="1">
    <location>
        <begin position="105"/>
        <end position="128"/>
    </location>
</feature>
<comment type="caution">
    <text evidence="2">The sequence shown here is derived from an EMBL/GenBank/DDBJ whole genome shotgun (WGS) entry which is preliminary data.</text>
</comment>
<name>A0A8T9C879_9HELO</name>
<gene>
    <name evidence="2" type="ORF">LSUE1_G004362</name>
</gene>
<dbReference type="AlphaFoldDB" id="A0A8T9C879"/>
<accession>A0A8T9C879</accession>
<evidence type="ECO:0008006" key="4">
    <source>
        <dbReference type="Google" id="ProtNLM"/>
    </source>
</evidence>
<sequence length="196" mass="21979">AGSGSYLASRAAMASTSSTMTEVIMQRVRTKYRWPPLQLNFWLLIMLVGSSTILGVFASFLTVQSQLGVGVPWYFPYWITVSSLSIIFILIMLWLISQRQLLPGIVIMGSFILFILWIVGLIVISIQLWGPTGSVSSNCNLFVDGNESHGASLETLAWLEQKSICQSWTAAWAFELVGCVFLLWMMVMAYQVYRDD</sequence>